<dbReference type="Proteomes" id="UP000018948">
    <property type="component" value="Unassembled WGS sequence"/>
</dbReference>
<name>W2Z6U1_PHYNI</name>
<protein>
    <submittedName>
        <fullName evidence="1">Uncharacterized protein</fullName>
    </submittedName>
</protein>
<dbReference type="AlphaFoldDB" id="W2Z6U1"/>
<accession>W2Z6U1</accession>
<proteinExistence type="predicted"/>
<evidence type="ECO:0000313" key="2">
    <source>
        <dbReference type="Proteomes" id="UP000018948"/>
    </source>
</evidence>
<comment type="caution">
    <text evidence="1">The sequence shown here is derived from an EMBL/GenBank/DDBJ whole genome shotgun (WGS) entry which is preliminary data.</text>
</comment>
<sequence>MTTFSPNWTLETGWKHVSARFGWQCLRFLDLGTSTKTNSLRGLRNWWH</sequence>
<gene>
    <name evidence="1" type="ORF">F442_10343</name>
</gene>
<evidence type="ECO:0000313" key="1">
    <source>
        <dbReference type="EMBL" id="ETP42770.1"/>
    </source>
</evidence>
<dbReference type="EMBL" id="ANIY01002131">
    <property type="protein sequence ID" value="ETP42770.1"/>
    <property type="molecule type" value="Genomic_DNA"/>
</dbReference>
<organism evidence="1 2">
    <name type="scientific">Phytophthora nicotianae P10297</name>
    <dbReference type="NCBI Taxonomy" id="1317064"/>
    <lineage>
        <taxon>Eukaryota</taxon>
        <taxon>Sar</taxon>
        <taxon>Stramenopiles</taxon>
        <taxon>Oomycota</taxon>
        <taxon>Peronosporomycetes</taxon>
        <taxon>Peronosporales</taxon>
        <taxon>Peronosporaceae</taxon>
        <taxon>Phytophthora</taxon>
    </lineage>
</organism>
<reference evidence="1 2" key="1">
    <citation type="submission" date="2013-11" db="EMBL/GenBank/DDBJ databases">
        <title>The Genome Sequence of Phytophthora parasitica P10297.</title>
        <authorList>
            <consortium name="The Broad Institute Genomics Platform"/>
            <person name="Russ C."/>
            <person name="Tyler B."/>
            <person name="Panabieres F."/>
            <person name="Shan W."/>
            <person name="Tripathy S."/>
            <person name="Grunwald N."/>
            <person name="Machado M."/>
            <person name="Johnson C.S."/>
            <person name="Walker B."/>
            <person name="Young S.K."/>
            <person name="Zeng Q."/>
            <person name="Gargeya S."/>
            <person name="Fitzgerald M."/>
            <person name="Haas B."/>
            <person name="Abouelleil A."/>
            <person name="Allen A.W."/>
            <person name="Alvarado L."/>
            <person name="Arachchi H.M."/>
            <person name="Berlin A.M."/>
            <person name="Chapman S.B."/>
            <person name="Gainer-Dewar J."/>
            <person name="Goldberg J."/>
            <person name="Griggs A."/>
            <person name="Gujja S."/>
            <person name="Hansen M."/>
            <person name="Howarth C."/>
            <person name="Imamovic A."/>
            <person name="Ireland A."/>
            <person name="Larimer J."/>
            <person name="McCowan C."/>
            <person name="Murphy C."/>
            <person name="Pearson M."/>
            <person name="Poon T.W."/>
            <person name="Priest M."/>
            <person name="Roberts A."/>
            <person name="Saif S."/>
            <person name="Shea T."/>
            <person name="Sisk P."/>
            <person name="Sykes S."/>
            <person name="Wortman J."/>
            <person name="Nusbaum C."/>
            <person name="Birren B."/>
        </authorList>
    </citation>
    <scope>NUCLEOTIDE SEQUENCE [LARGE SCALE GENOMIC DNA]</scope>
    <source>
        <strain evidence="1 2">P10297</strain>
    </source>
</reference>